<accession>A0A317YKI5</accession>
<sequence>QLAVVLANCVWNPTT</sequence>
<protein>
    <submittedName>
        <fullName evidence="1">Uncharacterized protein</fullName>
    </submittedName>
</protein>
<evidence type="ECO:0000313" key="1">
    <source>
        <dbReference type="EMBL" id="PWZ58222.1"/>
    </source>
</evidence>
<dbReference type="Proteomes" id="UP000251960">
    <property type="component" value="Chromosome 1"/>
</dbReference>
<feature type="non-terminal residue" evidence="1">
    <location>
        <position position="1"/>
    </location>
</feature>
<organism evidence="1">
    <name type="scientific">Zea mays</name>
    <name type="common">Maize</name>
    <dbReference type="NCBI Taxonomy" id="4577"/>
    <lineage>
        <taxon>Eukaryota</taxon>
        <taxon>Viridiplantae</taxon>
        <taxon>Streptophyta</taxon>
        <taxon>Embryophyta</taxon>
        <taxon>Tracheophyta</taxon>
        <taxon>Spermatophyta</taxon>
        <taxon>Magnoliopsida</taxon>
        <taxon>Liliopsida</taxon>
        <taxon>Poales</taxon>
        <taxon>Poaceae</taxon>
        <taxon>PACMAD clade</taxon>
        <taxon>Panicoideae</taxon>
        <taxon>Andropogonodae</taxon>
        <taxon>Andropogoneae</taxon>
        <taxon>Tripsacinae</taxon>
        <taxon>Zea</taxon>
    </lineage>
</organism>
<gene>
    <name evidence="1" type="ORF">Zm00014a_003004</name>
</gene>
<name>A0A317YKI5_MAIZE</name>
<dbReference type="EMBL" id="NCVQ01000001">
    <property type="protein sequence ID" value="PWZ58222.1"/>
    <property type="molecule type" value="Genomic_DNA"/>
</dbReference>
<proteinExistence type="predicted"/>
<reference evidence="1" key="1">
    <citation type="journal article" date="2018" name="Nat. Genet.">
        <title>Extensive intraspecific gene order and gene structural variations between Mo17 and other maize genomes.</title>
        <authorList>
            <person name="Sun S."/>
            <person name="Zhou Y."/>
            <person name="Chen J."/>
            <person name="Shi J."/>
            <person name="Zhao H."/>
            <person name="Zhao H."/>
            <person name="Song W."/>
            <person name="Zhang M."/>
            <person name="Cui Y."/>
            <person name="Dong X."/>
            <person name="Liu H."/>
            <person name="Ma X."/>
            <person name="Jiao Y."/>
            <person name="Wang B."/>
            <person name="Wei X."/>
            <person name="Stein J.C."/>
            <person name="Glaubitz J.C."/>
            <person name="Lu F."/>
            <person name="Yu G."/>
            <person name="Liang C."/>
            <person name="Fengler K."/>
            <person name="Li B."/>
            <person name="Rafalski A."/>
            <person name="Schnable P.S."/>
            <person name="Ware D.H."/>
            <person name="Buckler E.S."/>
            <person name="Lai J."/>
        </authorList>
    </citation>
    <scope>NUCLEOTIDE SEQUENCE [LARGE SCALE GENOMIC DNA]</scope>
    <source>
        <tissue evidence="1">Seedling</tissue>
    </source>
</reference>
<comment type="caution">
    <text evidence="1">The sequence shown here is derived from an EMBL/GenBank/DDBJ whole genome shotgun (WGS) entry which is preliminary data.</text>
</comment>